<dbReference type="GO" id="GO:0016788">
    <property type="term" value="F:hydrolase activity, acting on ester bonds"/>
    <property type="evidence" value="ECO:0007669"/>
    <property type="project" value="InterPro"/>
</dbReference>
<dbReference type="EMBL" id="AMEM01000019">
    <property type="protein sequence ID" value="EKX89903.1"/>
    <property type="molecule type" value="Genomic_DNA"/>
</dbReference>
<dbReference type="CDD" id="cd01823">
    <property type="entry name" value="SEST_like"/>
    <property type="match status" value="1"/>
</dbReference>
<evidence type="ECO:0000313" key="4">
    <source>
        <dbReference type="Proteomes" id="UP000010445"/>
    </source>
</evidence>
<dbReference type="AlphaFoldDB" id="L1MF85"/>
<protein>
    <recommendedName>
        <fullName evidence="2">SGNH hydrolase-type esterase domain-containing protein</fullName>
    </recommendedName>
</protein>
<sequence length="233" mass="24996">MQLQRKLGLAPGDLIDSSCWGSTINSGPNLHFSDQVRSASARGALGQRTEHIFIQLGFNDAWGTQVTMKDSVKHCLFDVAHGCGDEAVRAGAMQDPAAITGTNYADRVRQVVDYLKYYAPKAKITLVGYQEMVPPSGGELCTNVAGQQARKADAPALVQAINNIDRAQREAAEQLKLGFIDLKTASAGHSSCSADPWVNGVGDARATMMGGVWHPSVHAEEITGDIIAQYVRQ</sequence>
<dbReference type="SUPFAM" id="SSF52266">
    <property type="entry name" value="SGNH hydrolase"/>
    <property type="match status" value="1"/>
</dbReference>
<dbReference type="InterPro" id="IPR037460">
    <property type="entry name" value="SEST-like"/>
</dbReference>
<dbReference type="PATRIC" id="fig|1035195.3.peg.1439"/>
<feature type="domain" description="SGNH hydrolase-type esterase" evidence="2">
    <location>
        <begin position="3"/>
        <end position="217"/>
    </location>
</feature>
<evidence type="ECO:0000313" key="3">
    <source>
        <dbReference type="EMBL" id="EKX89903.1"/>
    </source>
</evidence>
<dbReference type="InterPro" id="IPR036514">
    <property type="entry name" value="SGNH_hydro_sf"/>
</dbReference>
<proteinExistence type="predicted"/>
<dbReference type="STRING" id="1035195.HMPREF9997_01598"/>
<dbReference type="Proteomes" id="UP000010445">
    <property type="component" value="Unassembled WGS sequence"/>
</dbReference>
<evidence type="ECO:0000256" key="1">
    <source>
        <dbReference type="PIRSR" id="PIRSR637460-2"/>
    </source>
</evidence>
<dbReference type="Gene3D" id="3.40.50.1110">
    <property type="entry name" value="SGNH hydrolase"/>
    <property type="match status" value="1"/>
</dbReference>
<gene>
    <name evidence="3" type="ORF">HMPREF9997_01598</name>
</gene>
<dbReference type="Pfam" id="PF13472">
    <property type="entry name" value="Lipase_GDSL_2"/>
    <property type="match status" value="1"/>
</dbReference>
<name>L1MF85_9CORY</name>
<comment type="caution">
    <text evidence="3">The sequence shown here is derived from an EMBL/GenBank/DDBJ whole genome shotgun (WGS) entry which is preliminary data.</text>
</comment>
<dbReference type="eggNOG" id="COG2755">
    <property type="taxonomic scope" value="Bacteria"/>
</dbReference>
<feature type="disulfide bond" evidence="1">
    <location>
        <begin position="141"/>
        <end position="192"/>
    </location>
</feature>
<reference evidence="3 4" key="1">
    <citation type="submission" date="2012-05" db="EMBL/GenBank/DDBJ databases">
        <authorList>
            <person name="Weinstock G."/>
            <person name="Sodergren E."/>
            <person name="Lobos E.A."/>
            <person name="Fulton L."/>
            <person name="Fulton R."/>
            <person name="Courtney L."/>
            <person name="Fronick C."/>
            <person name="O'Laughlin M."/>
            <person name="Godfrey J."/>
            <person name="Wilson R.M."/>
            <person name="Miner T."/>
            <person name="Farmer C."/>
            <person name="Delehaunty K."/>
            <person name="Cordes M."/>
            <person name="Minx P."/>
            <person name="Tomlinson C."/>
            <person name="Chen J."/>
            <person name="Wollam A."/>
            <person name="Pepin K.H."/>
            <person name="Bhonagiri V."/>
            <person name="Zhang X."/>
            <person name="Suruliraj S."/>
            <person name="Warren W."/>
            <person name="Mitreva M."/>
            <person name="Mardis E.R."/>
            <person name="Wilson R.K."/>
        </authorList>
    </citation>
    <scope>NUCLEOTIDE SEQUENCE [LARGE SCALE GENOMIC DNA]</scope>
    <source>
        <strain evidence="3 4">F0235</strain>
    </source>
</reference>
<dbReference type="HOGENOM" id="CLU_074303_0_0_11"/>
<evidence type="ECO:0000259" key="2">
    <source>
        <dbReference type="Pfam" id="PF13472"/>
    </source>
</evidence>
<dbReference type="InterPro" id="IPR013830">
    <property type="entry name" value="SGNH_hydro"/>
</dbReference>
<organism evidence="3 4">
    <name type="scientific">Corynebacterium durum F0235</name>
    <dbReference type="NCBI Taxonomy" id="1035195"/>
    <lineage>
        <taxon>Bacteria</taxon>
        <taxon>Bacillati</taxon>
        <taxon>Actinomycetota</taxon>
        <taxon>Actinomycetes</taxon>
        <taxon>Mycobacteriales</taxon>
        <taxon>Corynebacteriaceae</taxon>
        <taxon>Corynebacterium</taxon>
    </lineage>
</organism>
<keyword evidence="4" id="KW-1185">Reference proteome</keyword>
<accession>L1MF85</accession>
<keyword evidence="1" id="KW-1015">Disulfide bond</keyword>